<protein>
    <submittedName>
        <fullName evidence="2">Uncharacterized protein</fullName>
    </submittedName>
</protein>
<evidence type="ECO:0000313" key="3">
    <source>
        <dbReference type="Proteomes" id="UP000299102"/>
    </source>
</evidence>
<gene>
    <name evidence="2" type="ORF">EVAR_41096_1</name>
</gene>
<keyword evidence="3" id="KW-1185">Reference proteome</keyword>
<dbReference type="Proteomes" id="UP000299102">
    <property type="component" value="Unassembled WGS sequence"/>
</dbReference>
<dbReference type="AlphaFoldDB" id="A0A4C1XET7"/>
<evidence type="ECO:0000256" key="1">
    <source>
        <dbReference type="SAM" id="MobiDB-lite"/>
    </source>
</evidence>
<comment type="caution">
    <text evidence="2">The sequence shown here is derived from an EMBL/GenBank/DDBJ whole genome shotgun (WGS) entry which is preliminary data.</text>
</comment>
<accession>A0A4C1XET7</accession>
<name>A0A4C1XET7_EUMVA</name>
<feature type="region of interest" description="Disordered" evidence="1">
    <location>
        <begin position="62"/>
        <end position="106"/>
    </location>
</feature>
<reference evidence="2 3" key="1">
    <citation type="journal article" date="2019" name="Commun. Biol.">
        <title>The bagworm genome reveals a unique fibroin gene that provides high tensile strength.</title>
        <authorList>
            <person name="Kono N."/>
            <person name="Nakamura H."/>
            <person name="Ohtoshi R."/>
            <person name="Tomita M."/>
            <person name="Numata K."/>
            <person name="Arakawa K."/>
        </authorList>
    </citation>
    <scope>NUCLEOTIDE SEQUENCE [LARGE SCALE GENOMIC DNA]</scope>
</reference>
<dbReference type="EMBL" id="BGZK01000795">
    <property type="protein sequence ID" value="GBP60757.1"/>
    <property type="molecule type" value="Genomic_DNA"/>
</dbReference>
<organism evidence="2 3">
    <name type="scientific">Eumeta variegata</name>
    <name type="common">Bagworm moth</name>
    <name type="synonym">Eumeta japonica</name>
    <dbReference type="NCBI Taxonomy" id="151549"/>
    <lineage>
        <taxon>Eukaryota</taxon>
        <taxon>Metazoa</taxon>
        <taxon>Ecdysozoa</taxon>
        <taxon>Arthropoda</taxon>
        <taxon>Hexapoda</taxon>
        <taxon>Insecta</taxon>
        <taxon>Pterygota</taxon>
        <taxon>Neoptera</taxon>
        <taxon>Endopterygota</taxon>
        <taxon>Lepidoptera</taxon>
        <taxon>Glossata</taxon>
        <taxon>Ditrysia</taxon>
        <taxon>Tineoidea</taxon>
        <taxon>Psychidae</taxon>
        <taxon>Oiketicinae</taxon>
        <taxon>Eumeta</taxon>
    </lineage>
</organism>
<dbReference type="OrthoDB" id="2430314at2759"/>
<proteinExistence type="predicted"/>
<feature type="compositionally biased region" description="Basic and acidic residues" evidence="1">
    <location>
        <begin position="65"/>
        <end position="76"/>
    </location>
</feature>
<evidence type="ECO:0000313" key="2">
    <source>
        <dbReference type="EMBL" id="GBP60757.1"/>
    </source>
</evidence>
<sequence>MKNGDLRFGRGERYGRARVSNGEGRPAAAEFPCPHIAQRHTYDAFVSQCIAIVSGGRFMLSPPRKGPDNVARDVKSHGSGPRNPLTPQCCILEPDETGNEEPSRKRKTYKNWYDPFTLEEEKFKNKCRFTKAYARYVVELVRENIVAASLPSFKSVQL</sequence>